<comment type="caution">
    <text evidence="1">The sequence shown here is derived from an EMBL/GenBank/DDBJ whole genome shotgun (WGS) entry which is preliminary data.</text>
</comment>
<evidence type="ECO:0000313" key="2">
    <source>
        <dbReference type="Proteomes" id="UP000489600"/>
    </source>
</evidence>
<organism evidence="1 2">
    <name type="scientific">Arabis nemorensis</name>
    <dbReference type="NCBI Taxonomy" id="586526"/>
    <lineage>
        <taxon>Eukaryota</taxon>
        <taxon>Viridiplantae</taxon>
        <taxon>Streptophyta</taxon>
        <taxon>Embryophyta</taxon>
        <taxon>Tracheophyta</taxon>
        <taxon>Spermatophyta</taxon>
        <taxon>Magnoliopsida</taxon>
        <taxon>eudicotyledons</taxon>
        <taxon>Gunneridae</taxon>
        <taxon>Pentapetalae</taxon>
        <taxon>rosids</taxon>
        <taxon>malvids</taxon>
        <taxon>Brassicales</taxon>
        <taxon>Brassicaceae</taxon>
        <taxon>Arabideae</taxon>
        <taxon>Arabis</taxon>
    </lineage>
</organism>
<dbReference type="EMBL" id="CABITT030000008">
    <property type="protein sequence ID" value="VVB13207.1"/>
    <property type="molecule type" value="Genomic_DNA"/>
</dbReference>
<reference evidence="1" key="1">
    <citation type="submission" date="2019-07" db="EMBL/GenBank/DDBJ databases">
        <authorList>
            <person name="Dittberner H."/>
        </authorList>
    </citation>
    <scope>NUCLEOTIDE SEQUENCE [LARGE SCALE GENOMIC DNA]</scope>
</reference>
<protein>
    <submittedName>
        <fullName evidence="1">Uncharacterized protein</fullName>
    </submittedName>
</protein>
<keyword evidence="2" id="KW-1185">Reference proteome</keyword>
<name>A0A565CHQ1_9BRAS</name>
<proteinExistence type="predicted"/>
<evidence type="ECO:0000313" key="1">
    <source>
        <dbReference type="EMBL" id="VVB13207.1"/>
    </source>
</evidence>
<sequence length="86" mass="9829">MEVYPIEPLDDIDGVEIEDLLAQLLLHSPVAATIPLFESFWNIEGNAVYCPTSVELATLETHQRRVWGPTTLYPRVDRPSWSRSFD</sequence>
<accession>A0A565CHQ1</accession>
<dbReference type="AlphaFoldDB" id="A0A565CHQ1"/>
<gene>
    <name evidence="1" type="ORF">ANE_LOCUS23651</name>
</gene>
<dbReference type="Proteomes" id="UP000489600">
    <property type="component" value="Unassembled WGS sequence"/>
</dbReference>